<dbReference type="Proteomes" id="UP000663760">
    <property type="component" value="Chromosome 18"/>
</dbReference>
<keyword evidence="3" id="KW-1185">Reference proteome</keyword>
<evidence type="ECO:0000256" key="1">
    <source>
        <dbReference type="SAM" id="MobiDB-lite"/>
    </source>
</evidence>
<evidence type="ECO:0000313" key="3">
    <source>
        <dbReference type="Proteomes" id="UP000663760"/>
    </source>
</evidence>
<name>A0A7I8LLV2_SPIIN</name>
<organism evidence="2 3">
    <name type="scientific">Spirodela intermedia</name>
    <name type="common">Intermediate duckweed</name>
    <dbReference type="NCBI Taxonomy" id="51605"/>
    <lineage>
        <taxon>Eukaryota</taxon>
        <taxon>Viridiplantae</taxon>
        <taxon>Streptophyta</taxon>
        <taxon>Embryophyta</taxon>
        <taxon>Tracheophyta</taxon>
        <taxon>Spermatophyta</taxon>
        <taxon>Magnoliopsida</taxon>
        <taxon>Liliopsida</taxon>
        <taxon>Araceae</taxon>
        <taxon>Lemnoideae</taxon>
        <taxon>Spirodela</taxon>
    </lineage>
</organism>
<feature type="compositionally biased region" description="Polar residues" evidence="1">
    <location>
        <begin position="1"/>
        <end position="11"/>
    </location>
</feature>
<gene>
    <name evidence="2" type="ORF">SI8410_18021520</name>
</gene>
<feature type="region of interest" description="Disordered" evidence="1">
    <location>
        <begin position="1"/>
        <end position="34"/>
    </location>
</feature>
<evidence type="ECO:0000313" key="2">
    <source>
        <dbReference type="EMBL" id="CAA7410842.1"/>
    </source>
</evidence>
<proteinExistence type="predicted"/>
<dbReference type="AlphaFoldDB" id="A0A7I8LLV2"/>
<accession>A0A7I8LLV2</accession>
<dbReference type="OrthoDB" id="1536506at2759"/>
<dbReference type="EMBL" id="LR746281">
    <property type="protein sequence ID" value="CAA7410842.1"/>
    <property type="molecule type" value="Genomic_DNA"/>
</dbReference>
<sequence>MFTPGATTSGLRISRVSRLGPREENAATTGDGRTPTLVPEKAMVALGRGLVLRYCLMAFPAACPTATAGRRWLSATSSSPLAAVLARIIPSPPACFTTCPFCTLGVMPRSQRTIFPTASLVSSVPSRQSDAGSGELALPPK</sequence>
<protein>
    <submittedName>
        <fullName evidence="2">Uncharacterized protein</fullName>
    </submittedName>
</protein>
<reference evidence="2" key="1">
    <citation type="submission" date="2020-02" db="EMBL/GenBank/DDBJ databases">
        <authorList>
            <person name="Scholz U."/>
            <person name="Mascher M."/>
            <person name="Fiebig A."/>
        </authorList>
    </citation>
    <scope>NUCLEOTIDE SEQUENCE</scope>
</reference>